<protein>
    <recommendedName>
        <fullName evidence="1">Cupin type-2 domain-containing protein</fullName>
    </recommendedName>
</protein>
<proteinExistence type="predicted"/>
<reference evidence="2 3" key="1">
    <citation type="submission" date="2021-04" db="EMBL/GenBank/DDBJ databases">
        <authorList>
            <person name="Rakotoarivonina H."/>
        </authorList>
    </citation>
    <scope>NUCLEOTIDE SEQUENCE [LARGE SCALE GENOMIC DNA]</scope>
    <source>
        <strain evidence="2 3">XE</strain>
    </source>
</reference>
<dbReference type="CDD" id="cd06987">
    <property type="entry name" value="cupin_MAE_RS03005"/>
    <property type="match status" value="1"/>
</dbReference>
<name>A0ABM8V944_THEXY</name>
<dbReference type="Proteomes" id="UP000681526">
    <property type="component" value="Unassembled WGS sequence"/>
</dbReference>
<dbReference type="InterPro" id="IPR013096">
    <property type="entry name" value="Cupin_2"/>
</dbReference>
<organism evidence="2 3">
    <name type="scientific">Thermobacillus xylanilyticus</name>
    <dbReference type="NCBI Taxonomy" id="76633"/>
    <lineage>
        <taxon>Bacteria</taxon>
        <taxon>Bacillati</taxon>
        <taxon>Bacillota</taxon>
        <taxon>Bacilli</taxon>
        <taxon>Bacillales</taxon>
        <taxon>Paenibacillaceae</taxon>
        <taxon>Thermobacillus</taxon>
    </lineage>
</organism>
<dbReference type="SUPFAM" id="SSF51182">
    <property type="entry name" value="RmlC-like cupins"/>
    <property type="match status" value="1"/>
</dbReference>
<keyword evidence="3" id="KW-1185">Reference proteome</keyword>
<dbReference type="InterPro" id="IPR011051">
    <property type="entry name" value="RmlC_Cupin_sf"/>
</dbReference>
<dbReference type="Pfam" id="PF07883">
    <property type="entry name" value="Cupin_2"/>
    <property type="match status" value="1"/>
</dbReference>
<accession>A0ABM8V944</accession>
<dbReference type="InterPro" id="IPR014710">
    <property type="entry name" value="RmlC-like_jellyroll"/>
</dbReference>
<dbReference type="PANTHER" id="PTHR43346:SF1">
    <property type="entry name" value="QUERCETIN 2,3-DIOXYGENASE-RELATED"/>
    <property type="match status" value="1"/>
</dbReference>
<sequence>MTKEMLAGSLTECPVMKISAKDTNKFVLLCDGQQTGFVSVVEIFDAGGKTPPNIHKEAVEYFYVIKGEGVAYVNDQRVDLKPGAFLFVQPGHTHEVHNTGDSRLYVLTTMVPDEKFSDLIKSGIPAELDEEDLAALL</sequence>
<comment type="caution">
    <text evidence="2">The sequence shown here is derived from an EMBL/GenBank/DDBJ whole genome shotgun (WGS) entry which is preliminary data.</text>
</comment>
<feature type="domain" description="Cupin type-2" evidence="1">
    <location>
        <begin position="41"/>
        <end position="108"/>
    </location>
</feature>
<gene>
    <name evidence="2" type="primary">txxe 3717</name>
    <name evidence="2" type="ORF">TXXE_19210</name>
</gene>
<evidence type="ECO:0000313" key="3">
    <source>
        <dbReference type="Proteomes" id="UP000681526"/>
    </source>
</evidence>
<dbReference type="EMBL" id="CAJRAY010000100">
    <property type="protein sequence ID" value="CAG5093081.1"/>
    <property type="molecule type" value="Genomic_DNA"/>
</dbReference>
<evidence type="ECO:0000259" key="1">
    <source>
        <dbReference type="Pfam" id="PF07883"/>
    </source>
</evidence>
<dbReference type="PANTHER" id="PTHR43346">
    <property type="entry name" value="LIGAND BINDING DOMAIN PROTEIN, PUTATIVE (AFU_ORTHOLOGUE AFUA_6G14370)-RELATED"/>
    <property type="match status" value="1"/>
</dbReference>
<evidence type="ECO:0000313" key="2">
    <source>
        <dbReference type="EMBL" id="CAG5093081.1"/>
    </source>
</evidence>
<dbReference type="InterPro" id="IPR052538">
    <property type="entry name" value="Flavonoid_dioxygenase-like"/>
</dbReference>
<dbReference type="Gene3D" id="2.60.120.10">
    <property type="entry name" value="Jelly Rolls"/>
    <property type="match status" value="1"/>
</dbReference>